<dbReference type="RefSeq" id="WP_009494389.1">
    <property type="nucleotide sequence ID" value="NZ_AMZQ01000005.1"/>
</dbReference>
<dbReference type="EMBL" id="AMZQ01000005">
    <property type="protein sequence ID" value="EKU11664.1"/>
    <property type="molecule type" value="Genomic_DNA"/>
</dbReference>
<accession>M5IQT6</accession>
<dbReference type="PATRIC" id="fig|1244083.3.peg.945"/>
<sequence>MKKANLAYAPLPPARILGKFGVINLTRLQAKFDENLKFTSKFCGVDGSFKFNPNLPNLLKFDEEPSKFNQNANKKWAKSSQNKASDFSADSRTAPSNFKPRNPKERKNK</sequence>
<name>M5IQT6_9BACT</name>
<dbReference type="AlphaFoldDB" id="M5IQT6"/>
<feature type="compositionally biased region" description="Polar residues" evidence="1">
    <location>
        <begin position="69"/>
        <end position="96"/>
    </location>
</feature>
<organism evidence="2 3">
    <name type="scientific">Campylobacter showae CSUNSWCD</name>
    <dbReference type="NCBI Taxonomy" id="1244083"/>
    <lineage>
        <taxon>Bacteria</taxon>
        <taxon>Pseudomonadati</taxon>
        <taxon>Campylobacterota</taxon>
        <taxon>Epsilonproteobacteria</taxon>
        <taxon>Campylobacterales</taxon>
        <taxon>Campylobacteraceae</taxon>
        <taxon>Campylobacter</taxon>
    </lineage>
</organism>
<comment type="caution">
    <text evidence="2">The sequence shown here is derived from an EMBL/GenBank/DDBJ whole genome shotgun (WGS) entry which is preliminary data.</text>
</comment>
<dbReference type="OrthoDB" id="5355948at2"/>
<feature type="region of interest" description="Disordered" evidence="1">
    <location>
        <begin position="69"/>
        <end position="109"/>
    </location>
</feature>
<evidence type="ECO:0000313" key="3">
    <source>
        <dbReference type="Proteomes" id="UP000011939"/>
    </source>
</evidence>
<evidence type="ECO:0000256" key="1">
    <source>
        <dbReference type="SAM" id="MobiDB-lite"/>
    </source>
</evidence>
<proteinExistence type="predicted"/>
<gene>
    <name evidence="2" type="ORF">CSUNSWCD_1702</name>
</gene>
<dbReference type="STRING" id="1244083.CSUNSWCD_1702"/>
<dbReference type="Proteomes" id="UP000011939">
    <property type="component" value="Unassembled WGS sequence"/>
</dbReference>
<reference evidence="2 3" key="1">
    <citation type="journal article" date="2013" name="Genome Announc.">
        <title>Genome Sequence of Campylobacter showae UNSWCD, Isolated from a Patient with Crohn's Disease.</title>
        <authorList>
            <person name="Tay A.P."/>
            <person name="Kaakoush N.O."/>
            <person name="Deshpande N.P."/>
            <person name="Chen Z."/>
            <person name="Mitchell H."/>
            <person name="Wilkins M.R."/>
        </authorList>
    </citation>
    <scope>NUCLEOTIDE SEQUENCE [LARGE SCALE GENOMIC DNA]</scope>
    <source>
        <strain evidence="2 3">CSUNSWCD</strain>
    </source>
</reference>
<protein>
    <submittedName>
        <fullName evidence="2">Uncharacterized protein</fullName>
    </submittedName>
</protein>
<evidence type="ECO:0000313" key="2">
    <source>
        <dbReference type="EMBL" id="EKU11664.1"/>
    </source>
</evidence>